<organism evidence="1 2">
    <name type="scientific">Prochlorothrix hollandica PCC 9006 = CALU 1027</name>
    <dbReference type="NCBI Taxonomy" id="317619"/>
    <lineage>
        <taxon>Bacteria</taxon>
        <taxon>Bacillati</taxon>
        <taxon>Cyanobacteriota</taxon>
        <taxon>Cyanophyceae</taxon>
        <taxon>Prochlorotrichales</taxon>
        <taxon>Prochlorotrichaceae</taxon>
        <taxon>Prochlorothrix</taxon>
    </lineage>
</organism>
<proteinExistence type="predicted"/>
<comment type="caution">
    <text evidence="1">The sequence shown here is derived from an EMBL/GenBank/DDBJ whole genome shotgun (WGS) entry which is preliminary data.</text>
</comment>
<gene>
    <name evidence="1" type="ORF">PROH_07135</name>
</gene>
<protein>
    <submittedName>
        <fullName evidence="1">Uncharacterized protein</fullName>
    </submittedName>
</protein>
<dbReference type="InterPro" id="IPR027417">
    <property type="entry name" value="P-loop_NTPase"/>
</dbReference>
<dbReference type="SUPFAM" id="SSF52540">
    <property type="entry name" value="P-loop containing nucleoside triphosphate hydrolases"/>
    <property type="match status" value="1"/>
</dbReference>
<sequence length="690" mass="78492">MTQHHILIGPPSSGKTTLAQTLQHHLPPSVVISTDAIRAQLYGDPSIQGQWPEIFAQVQAQCHQAITAGKTLIYDATNAKRPWRFRFLLPFLDTYPDQVWIGWYLTTPLNTCLQWNQERHDRPVPAAILQDLHAALHAFPPEAAEGFATLEPLDPSQIADLDRHLHDILPRLARKITNRRNATQATKHVFHPYSSLLAFERLLYLIRVLLEYPGAGNLRHHQPDVLQQALGATTDLSTLTTDLDELSALLSQQDPLYGDRPALAQNLDWLQRNGFLHSEPCLPPWDLPEQPLPLTPTHGYSEIDRFLRLMGTLRFIAHHPFYGGDGSALEALTQALRDRNILAGSLGSCRDTLRKDIQLILKPYGLLMPQRYKQGYFLGTGIFSQPQLLQLHQLLAGQAKSLADPTVLDLLNTLNDRLKYSKLSPLAPYPVRALYNFTITNQTHLPSDALANTVDRLEQDIEQGHCLELQRFRGVGRHGTESETFFQAWPVQMVFHNIGWYLGYEVASGPDIGLLEFDRLDRVFRGRVVDQYRDRGIQDRACQQLQALFQASGGLFLGKNPHHQRQWLSGKRQQRQAISATLELWFSDRAFRFVSEGDQRFPPDQIQLSPRLPDSARPGHPKLFRLKPTGDPAHPHRCLLTLPYWAWDNVDLKRWIWGFDDGVRVMGPPHWVENFRQRLGAIAALYLPPP</sequence>
<dbReference type="Gene3D" id="3.40.50.300">
    <property type="entry name" value="P-loop containing nucleotide triphosphate hydrolases"/>
    <property type="match status" value="1"/>
</dbReference>
<dbReference type="RefSeq" id="WP_017710869.1">
    <property type="nucleotide sequence ID" value="NZ_KB235933.1"/>
</dbReference>
<evidence type="ECO:0000313" key="2">
    <source>
        <dbReference type="Proteomes" id="UP000034681"/>
    </source>
</evidence>
<dbReference type="Proteomes" id="UP000034681">
    <property type="component" value="Unassembled WGS sequence"/>
</dbReference>
<dbReference type="STRING" id="317619.GCA_000332315_00161"/>
<name>A0A0M2PX42_PROHO</name>
<evidence type="ECO:0000313" key="1">
    <source>
        <dbReference type="EMBL" id="KKI99662.1"/>
    </source>
</evidence>
<dbReference type="AlphaFoldDB" id="A0A0M2PX42"/>
<dbReference type="OrthoDB" id="484613at2"/>
<dbReference type="eggNOG" id="COG4639">
    <property type="taxonomic scope" value="Bacteria"/>
</dbReference>
<dbReference type="Pfam" id="PF13671">
    <property type="entry name" value="AAA_33"/>
    <property type="match status" value="1"/>
</dbReference>
<keyword evidence="2" id="KW-1185">Reference proteome</keyword>
<reference evidence="1" key="1">
    <citation type="submission" date="2012-04" db="EMBL/GenBank/DDBJ databases">
        <authorList>
            <person name="Borisov I.G."/>
            <person name="Ivanikova N.V."/>
            <person name="Pinevich A.V."/>
        </authorList>
    </citation>
    <scope>NUCLEOTIDE SEQUENCE</scope>
    <source>
        <strain evidence="1">CALU 1027</strain>
    </source>
</reference>
<accession>A0A0M2PX42</accession>
<dbReference type="EMBL" id="AJTX02000004">
    <property type="protein sequence ID" value="KKI99662.1"/>
    <property type="molecule type" value="Genomic_DNA"/>
</dbReference>